<keyword evidence="2" id="KW-1185">Reference proteome</keyword>
<reference evidence="1 2" key="2">
    <citation type="submission" date="2014-03" db="EMBL/GenBank/DDBJ databases">
        <title>The Genome Sequence of Anncaliia algerae insect isolate PRA339.</title>
        <authorList>
            <consortium name="The Broad Institute Genome Sequencing Platform"/>
            <consortium name="The Broad Institute Genome Sequencing Center for Infectious Disease"/>
            <person name="Cuomo C."/>
            <person name="Becnel J."/>
            <person name="Sanscrainte N."/>
            <person name="Walker B."/>
            <person name="Young S.K."/>
            <person name="Zeng Q."/>
            <person name="Gargeya S."/>
            <person name="Fitzgerald M."/>
            <person name="Haas B."/>
            <person name="Abouelleil A."/>
            <person name="Alvarado L."/>
            <person name="Arachchi H.M."/>
            <person name="Berlin A.M."/>
            <person name="Chapman S.B."/>
            <person name="Dewar J."/>
            <person name="Goldberg J."/>
            <person name="Griggs A."/>
            <person name="Gujja S."/>
            <person name="Hansen M."/>
            <person name="Howarth C."/>
            <person name="Imamovic A."/>
            <person name="Larimer J."/>
            <person name="McCowan C."/>
            <person name="Murphy C."/>
            <person name="Neiman D."/>
            <person name="Pearson M."/>
            <person name="Priest M."/>
            <person name="Roberts A."/>
            <person name="Saif S."/>
            <person name="Shea T."/>
            <person name="Sisk P."/>
            <person name="Sykes S."/>
            <person name="Wortman J."/>
            <person name="Nusbaum C."/>
            <person name="Birren B."/>
        </authorList>
    </citation>
    <scope>NUCLEOTIDE SEQUENCE [LARGE SCALE GENOMIC DNA]</scope>
    <source>
        <strain evidence="1 2">PRA339</strain>
    </source>
</reference>
<dbReference type="Proteomes" id="UP000030655">
    <property type="component" value="Unassembled WGS sequence"/>
</dbReference>
<dbReference type="VEuPathDB" id="MicrosporidiaDB:H312_00420"/>
<dbReference type="OrthoDB" id="5598606at2759"/>
<dbReference type="AlphaFoldDB" id="A0A059F4E9"/>
<proteinExistence type="predicted"/>
<reference evidence="2" key="1">
    <citation type="submission" date="2013-02" db="EMBL/GenBank/DDBJ databases">
        <authorList>
            <consortium name="The Broad Institute Genome Sequencing Platform"/>
            <person name="Cuomo C."/>
            <person name="Becnel J."/>
            <person name="Sanscrainte N."/>
            <person name="Walker B."/>
            <person name="Young S.K."/>
            <person name="Zeng Q."/>
            <person name="Gargeya S."/>
            <person name="Fitzgerald M."/>
            <person name="Haas B."/>
            <person name="Abouelleil A."/>
            <person name="Alvarado L."/>
            <person name="Arachchi H.M."/>
            <person name="Berlin A.M."/>
            <person name="Chapman S.B."/>
            <person name="Dewar J."/>
            <person name="Goldberg J."/>
            <person name="Griggs A."/>
            <person name="Gujja S."/>
            <person name="Hansen M."/>
            <person name="Howarth C."/>
            <person name="Imamovic A."/>
            <person name="Larimer J."/>
            <person name="McCowan C."/>
            <person name="Murphy C."/>
            <person name="Neiman D."/>
            <person name="Pearson M."/>
            <person name="Priest M."/>
            <person name="Roberts A."/>
            <person name="Saif S."/>
            <person name="Shea T."/>
            <person name="Sisk P."/>
            <person name="Sykes S."/>
            <person name="Wortman J."/>
            <person name="Nusbaum C."/>
            <person name="Birren B."/>
        </authorList>
    </citation>
    <scope>NUCLEOTIDE SEQUENCE [LARGE SCALE GENOMIC DNA]</scope>
    <source>
        <strain evidence="2">PRA339</strain>
    </source>
</reference>
<name>A0A059F4E9_9MICR</name>
<sequence>MTKIKFKLTCSWKACKNKTKCLIYTIFFNSKLKLDELLSIIGLRAHNISINNIASLMQISRQCGSKILRKIGNKLVTNYYCNLSKLGGENIIVEIDESKFGKNI</sequence>
<evidence type="ECO:0000313" key="1">
    <source>
        <dbReference type="EMBL" id="KCZ82143.1"/>
    </source>
</evidence>
<protein>
    <recommendedName>
        <fullName evidence="3">ISXO2-like transposase domain-containing protein</fullName>
    </recommendedName>
</protein>
<dbReference type="EMBL" id="KK365132">
    <property type="protein sequence ID" value="KCZ82143.1"/>
    <property type="molecule type" value="Genomic_DNA"/>
</dbReference>
<gene>
    <name evidence="1" type="ORF">H312_00420</name>
</gene>
<evidence type="ECO:0008006" key="3">
    <source>
        <dbReference type="Google" id="ProtNLM"/>
    </source>
</evidence>
<organism evidence="1 2">
    <name type="scientific">Anncaliia algerae PRA339</name>
    <dbReference type="NCBI Taxonomy" id="1288291"/>
    <lineage>
        <taxon>Eukaryota</taxon>
        <taxon>Fungi</taxon>
        <taxon>Fungi incertae sedis</taxon>
        <taxon>Microsporidia</taxon>
        <taxon>Tubulinosematoidea</taxon>
        <taxon>Tubulinosematidae</taxon>
        <taxon>Anncaliia</taxon>
    </lineage>
</organism>
<accession>A0A059F4E9</accession>
<dbReference type="HOGENOM" id="CLU_2249444_0_0_1"/>
<evidence type="ECO:0000313" key="2">
    <source>
        <dbReference type="Proteomes" id="UP000030655"/>
    </source>
</evidence>